<evidence type="ECO:0000256" key="3">
    <source>
        <dbReference type="ARBA" id="ARBA00012929"/>
    </source>
</evidence>
<evidence type="ECO:0000256" key="6">
    <source>
        <dbReference type="RuleBase" id="RU364082"/>
    </source>
</evidence>
<evidence type="ECO:0000256" key="2">
    <source>
        <dbReference type="ARBA" id="ARBA00010944"/>
    </source>
</evidence>
<evidence type="ECO:0000259" key="7">
    <source>
        <dbReference type="Pfam" id="PF04321"/>
    </source>
</evidence>
<feature type="domain" description="RmlD-like substrate binding" evidence="7">
    <location>
        <begin position="3"/>
        <end position="293"/>
    </location>
</feature>
<sequence length="295" mass="32428">MEKVLVLGKNGQLAREVVKTKPDNIELIALGSNDLDIRNKKAIGEVFKAYKPDIVINTAAYTAVDKAESEMTAAYAINEQGVAFISEASAKHHSRLFHISTDFVFDGRKSTPYTYSDKTNPLGVYGASKLAGEKAVCLYNAKNSIIIRTAWVYSAHGNNFVKTMLRLMQEKPKLGVVYDQVGSPTWAKGLATTIWQLIDINPEIPEHSPLQLNWTDSGIASWYDFAVAIQELAISKGILSKAVPINAIPSSSFPTPAKRPSFSVLDKTDLLSILGIESGIHWRTQLSSMLDELKD</sequence>
<comment type="catalytic activity">
    <reaction evidence="5 6">
        <text>dTDP-beta-L-rhamnose + NADP(+) = dTDP-4-dehydro-beta-L-rhamnose + NADPH + H(+)</text>
        <dbReference type="Rhea" id="RHEA:21796"/>
        <dbReference type="ChEBI" id="CHEBI:15378"/>
        <dbReference type="ChEBI" id="CHEBI:57510"/>
        <dbReference type="ChEBI" id="CHEBI:57783"/>
        <dbReference type="ChEBI" id="CHEBI:58349"/>
        <dbReference type="ChEBI" id="CHEBI:62830"/>
        <dbReference type="EC" id="1.1.1.133"/>
    </reaction>
</comment>
<dbReference type="InterPro" id="IPR029903">
    <property type="entry name" value="RmlD-like-bd"/>
</dbReference>
<accession>A0ABX5M310</accession>
<evidence type="ECO:0000256" key="5">
    <source>
        <dbReference type="ARBA" id="ARBA00048200"/>
    </source>
</evidence>
<dbReference type="Proteomes" id="UP000248090">
    <property type="component" value="Unassembled WGS sequence"/>
</dbReference>
<reference evidence="8 9" key="1">
    <citation type="submission" date="2015-03" db="EMBL/GenBank/DDBJ databases">
        <authorList>
            <person name="Krishnan R."/>
            <person name="Midha S."/>
            <person name="Patil P.B."/>
            <person name="Rameshkumar N."/>
        </authorList>
    </citation>
    <scope>NUCLEOTIDE SEQUENCE [LARGE SCALE GENOMIC DNA]</scope>
    <source>
        <strain evidence="8 9">L1E11</strain>
    </source>
</reference>
<comment type="function">
    <text evidence="6">Catalyzes the reduction of dTDP-6-deoxy-L-lyxo-4-hexulose to yield dTDP-L-rhamnose.</text>
</comment>
<dbReference type="EC" id="1.1.1.133" evidence="3 6"/>
<gene>
    <name evidence="8" type="ORF">WH50_07130</name>
</gene>
<dbReference type="Pfam" id="PF04321">
    <property type="entry name" value="RmlD_sub_bind"/>
    <property type="match status" value="1"/>
</dbReference>
<evidence type="ECO:0000256" key="1">
    <source>
        <dbReference type="ARBA" id="ARBA00004781"/>
    </source>
</evidence>
<dbReference type="Gene3D" id="3.40.50.720">
    <property type="entry name" value="NAD(P)-binding Rossmann-like Domain"/>
    <property type="match status" value="1"/>
</dbReference>
<evidence type="ECO:0000313" key="8">
    <source>
        <dbReference type="EMBL" id="PXF31971.1"/>
    </source>
</evidence>
<dbReference type="CDD" id="cd05254">
    <property type="entry name" value="dTDP_HR_like_SDR_e"/>
    <property type="match status" value="1"/>
</dbReference>
<proteinExistence type="inferred from homology"/>
<name>A0ABX5M310_9GAMM</name>
<protein>
    <recommendedName>
        <fullName evidence="4 6">dTDP-4-dehydrorhamnose reductase</fullName>
        <ecNumber evidence="3 6">1.1.1.133</ecNumber>
    </recommendedName>
</protein>
<dbReference type="EMBL" id="LAPT01000028">
    <property type="protein sequence ID" value="PXF31971.1"/>
    <property type="molecule type" value="Genomic_DNA"/>
</dbReference>
<evidence type="ECO:0000313" key="9">
    <source>
        <dbReference type="Proteomes" id="UP000248090"/>
    </source>
</evidence>
<comment type="pathway">
    <text evidence="1 6">Carbohydrate biosynthesis; dTDP-L-rhamnose biosynthesis.</text>
</comment>
<keyword evidence="6" id="KW-0560">Oxidoreductase</keyword>
<dbReference type="RefSeq" id="WP_110186695.1">
    <property type="nucleotide sequence ID" value="NZ_CP177354.1"/>
</dbReference>
<dbReference type="PANTHER" id="PTHR10491:SF4">
    <property type="entry name" value="METHIONINE ADENOSYLTRANSFERASE 2 SUBUNIT BETA"/>
    <property type="match status" value="1"/>
</dbReference>
<dbReference type="SUPFAM" id="SSF51735">
    <property type="entry name" value="NAD(P)-binding Rossmann-fold domains"/>
    <property type="match status" value="1"/>
</dbReference>
<dbReference type="InterPro" id="IPR036291">
    <property type="entry name" value="NAD(P)-bd_dom_sf"/>
</dbReference>
<dbReference type="InterPro" id="IPR005913">
    <property type="entry name" value="dTDP_dehydrorham_reduct"/>
</dbReference>
<dbReference type="NCBIfam" id="TIGR01214">
    <property type="entry name" value="rmlD"/>
    <property type="match status" value="1"/>
</dbReference>
<dbReference type="PANTHER" id="PTHR10491">
    <property type="entry name" value="DTDP-4-DEHYDRORHAMNOSE REDUCTASE"/>
    <property type="match status" value="1"/>
</dbReference>
<comment type="cofactor">
    <cofactor evidence="6">
        <name>Mg(2+)</name>
        <dbReference type="ChEBI" id="CHEBI:18420"/>
    </cofactor>
    <text evidence="6">Binds 1 Mg(2+) ion per monomer.</text>
</comment>
<organism evidence="8 9">
    <name type="scientific">Pokkaliibacter plantistimulans</name>
    <dbReference type="NCBI Taxonomy" id="1635171"/>
    <lineage>
        <taxon>Bacteria</taxon>
        <taxon>Pseudomonadati</taxon>
        <taxon>Pseudomonadota</taxon>
        <taxon>Gammaproteobacteria</taxon>
        <taxon>Oceanospirillales</taxon>
        <taxon>Balneatrichaceae</taxon>
        <taxon>Pokkaliibacter</taxon>
    </lineage>
</organism>
<keyword evidence="6" id="KW-0521">NADP</keyword>
<comment type="caution">
    <text evidence="8">The sequence shown here is derived from an EMBL/GenBank/DDBJ whole genome shotgun (WGS) entry which is preliminary data.</text>
</comment>
<comment type="similarity">
    <text evidence="2 6">Belongs to the dTDP-4-dehydrorhamnose reductase family.</text>
</comment>
<keyword evidence="9" id="KW-1185">Reference proteome</keyword>
<evidence type="ECO:0000256" key="4">
    <source>
        <dbReference type="ARBA" id="ARBA00017099"/>
    </source>
</evidence>
<dbReference type="Gene3D" id="3.90.25.10">
    <property type="entry name" value="UDP-galactose 4-epimerase, domain 1"/>
    <property type="match status" value="1"/>
</dbReference>